<dbReference type="SUPFAM" id="SSF48726">
    <property type="entry name" value="Immunoglobulin"/>
    <property type="match status" value="1"/>
</dbReference>
<dbReference type="GO" id="GO:0030246">
    <property type="term" value="F:carbohydrate binding"/>
    <property type="evidence" value="ECO:0007669"/>
    <property type="project" value="UniProtKB-KW"/>
</dbReference>
<dbReference type="PROSITE" id="PS50923">
    <property type="entry name" value="SUSHI"/>
    <property type="match status" value="3"/>
</dbReference>
<dbReference type="Pfam" id="PF00084">
    <property type="entry name" value="Sushi"/>
    <property type="match status" value="2"/>
</dbReference>
<feature type="disulfide bond" evidence="4">
    <location>
        <begin position="749"/>
        <end position="776"/>
    </location>
</feature>
<evidence type="ECO:0000256" key="3">
    <source>
        <dbReference type="ARBA" id="ARBA00023157"/>
    </source>
</evidence>
<dbReference type="Gene3D" id="2.10.70.10">
    <property type="entry name" value="Complement Module, domain 1"/>
    <property type="match status" value="3"/>
</dbReference>
<evidence type="ECO:0000256" key="2">
    <source>
        <dbReference type="ARBA" id="ARBA00022737"/>
    </source>
</evidence>
<dbReference type="InterPro" id="IPR013783">
    <property type="entry name" value="Ig-like_fold"/>
</dbReference>
<evidence type="ECO:0000256" key="5">
    <source>
        <dbReference type="SAM" id="Coils"/>
    </source>
</evidence>
<feature type="signal peptide" evidence="6">
    <location>
        <begin position="1"/>
        <end position="19"/>
    </location>
</feature>
<keyword evidence="5" id="KW-0175">Coiled coil</keyword>
<feature type="coiled-coil region" evidence="5">
    <location>
        <begin position="299"/>
        <end position="351"/>
    </location>
</feature>
<accession>A0A147BFX9</accession>
<dbReference type="InterPro" id="IPR003599">
    <property type="entry name" value="Ig_sub"/>
</dbReference>
<feature type="domain" description="Sushi" evidence="8">
    <location>
        <begin position="787"/>
        <end position="844"/>
    </location>
</feature>
<dbReference type="EMBL" id="GEGO01005705">
    <property type="protein sequence ID" value="JAR89699.1"/>
    <property type="molecule type" value="Transcribed_RNA"/>
</dbReference>
<organism evidence="9">
    <name type="scientific">Ixodes ricinus</name>
    <name type="common">Common tick</name>
    <name type="synonym">Acarus ricinus</name>
    <dbReference type="NCBI Taxonomy" id="34613"/>
    <lineage>
        <taxon>Eukaryota</taxon>
        <taxon>Metazoa</taxon>
        <taxon>Ecdysozoa</taxon>
        <taxon>Arthropoda</taxon>
        <taxon>Chelicerata</taxon>
        <taxon>Arachnida</taxon>
        <taxon>Acari</taxon>
        <taxon>Parasitiformes</taxon>
        <taxon>Ixodida</taxon>
        <taxon>Ixodoidea</taxon>
        <taxon>Ixodidae</taxon>
        <taxon>Ixodinae</taxon>
        <taxon>Ixodes</taxon>
    </lineage>
</organism>
<feature type="domain" description="Ig-like" evidence="7">
    <location>
        <begin position="617"/>
        <end position="701"/>
    </location>
</feature>
<feature type="disulfide bond" evidence="4">
    <location>
        <begin position="720"/>
        <end position="763"/>
    </location>
</feature>
<dbReference type="AlphaFoldDB" id="A0A147BFX9"/>
<dbReference type="PROSITE" id="PS51257">
    <property type="entry name" value="PROKAR_LIPOPROTEIN"/>
    <property type="match status" value="1"/>
</dbReference>
<dbReference type="InterPro" id="IPR000436">
    <property type="entry name" value="Sushi_SCR_CCP_dom"/>
</dbReference>
<dbReference type="PANTHER" id="PTHR45656">
    <property type="entry name" value="PROTEIN CBR-CLEC-78"/>
    <property type="match status" value="1"/>
</dbReference>
<dbReference type="SMART" id="SM00409">
    <property type="entry name" value="IG"/>
    <property type="match status" value="1"/>
</dbReference>
<evidence type="ECO:0000259" key="8">
    <source>
        <dbReference type="PROSITE" id="PS50923"/>
    </source>
</evidence>
<protein>
    <submittedName>
        <fullName evidence="9">Putative p-selectin</fullName>
    </submittedName>
</protein>
<feature type="domain" description="Sushi" evidence="8">
    <location>
        <begin position="718"/>
        <end position="778"/>
    </location>
</feature>
<feature type="coiled-coil region" evidence="5">
    <location>
        <begin position="466"/>
        <end position="507"/>
    </location>
</feature>
<sequence>MNVLRFVLLLFLGPHTALALACSCAQLSDKVYQIRDELENLREDVAVLSRKLSVNVGLRHDVEDLKMSGMRRTEQMIKLTADVRELQKRDQNTVSNLIQVVPGSTMEDLVNMVKRLAAQVSEMREERTSWLSSLSKIKEESAENSKSKISLLNALDDVRSELAHFQDKVAGISEVSQRLDALESTVSVDDSIFVELSTPEPKSTSDDAKDVTQIEFISADVNFTVNINDSGHYGCLEHINATDGSSSRECSDFRNATGEQDEAGGRSARTLRGEERTPLNRVLHLLVGKVKDVHENITQLNLTHRLRSLENAAQEVNRRLTTHHDGVMSDIEDVQNRVQELGFEVRNLTEEVIILREPQVRNGTEANGEWLQQLTTNHSEIRSLLDHALSKIGSVEHTLEHLTTENNATLRTLQALTGSLGTVSKRVEILNTSVEDKLKERLSDDELQSLRNVLDLKMAALNSVVNSSLNLMNRTIEKNIETLKERMDALQGALAEEEEKLKSVILNTSQASNMEMDLHGWHPNDSTPCPGLLFLGRDVNLVLTTDAGTFRSPKLSTEPLPVGSVVHFRCAHAGMFRLEGAETIRCFAGRWSSRPPHCQPLTTLQELRANNGTDNFPSITYETEDDAGYLVDERGRLVFAPGATIALTCLYPRSKGQVSWLHNGTVPKDATSAWLAGPDGSYAYRLRVHNASVEHSGVYACVDPGGKKHDVHVRVQEVFCEELEAPPGAAMDINHTGPMTMGTVVRFWCPLGHRLDGEAELSCSASGKWSAPVPSCPKIEDFSPPWNACSKPALPGPLSISPDHEWYKEGDRIQYKCHGGGMLIGKASSLCLQGRWIGNTPSCL</sequence>
<name>A0A147BFX9_IXORI</name>
<feature type="domain" description="Sushi" evidence="8">
    <location>
        <begin position="548"/>
        <end position="600"/>
    </location>
</feature>
<keyword evidence="1 6" id="KW-0732">Signal</keyword>
<keyword evidence="3 4" id="KW-1015">Disulfide bond</keyword>
<dbReference type="Gene3D" id="2.60.40.10">
    <property type="entry name" value="Immunoglobulins"/>
    <property type="match status" value="1"/>
</dbReference>
<dbReference type="PANTHER" id="PTHR45656:SF4">
    <property type="entry name" value="PROTEIN CBR-CLEC-78"/>
    <property type="match status" value="1"/>
</dbReference>
<proteinExistence type="predicted"/>
<evidence type="ECO:0000256" key="4">
    <source>
        <dbReference type="PROSITE-ProRule" id="PRU00302"/>
    </source>
</evidence>
<keyword evidence="4" id="KW-0768">Sushi</keyword>
<evidence type="ECO:0000259" key="7">
    <source>
        <dbReference type="PROSITE" id="PS50835"/>
    </source>
</evidence>
<dbReference type="CDD" id="cd00033">
    <property type="entry name" value="CCP"/>
    <property type="match status" value="3"/>
</dbReference>
<reference evidence="9" key="1">
    <citation type="journal article" date="2018" name="PLoS Negl. Trop. Dis.">
        <title>Sialome diversity of ticks revealed by RNAseq of single tick salivary glands.</title>
        <authorList>
            <person name="Perner J."/>
            <person name="Kropackova S."/>
            <person name="Kopacek P."/>
            <person name="Ribeiro J.M."/>
        </authorList>
    </citation>
    <scope>NUCLEOTIDE SEQUENCE</scope>
    <source>
        <strain evidence="9">Siblings of single egg batch collected in Ceske Budejovice</strain>
        <tissue evidence="9">Salivary glands</tissue>
    </source>
</reference>
<dbReference type="InterPro" id="IPR035976">
    <property type="entry name" value="Sushi/SCR/CCP_sf"/>
</dbReference>
<dbReference type="PROSITE" id="PS50835">
    <property type="entry name" value="IG_LIKE"/>
    <property type="match status" value="1"/>
</dbReference>
<dbReference type="SUPFAM" id="SSF57535">
    <property type="entry name" value="Complement control module/SCR domain"/>
    <property type="match status" value="3"/>
</dbReference>
<dbReference type="SMART" id="SM00032">
    <property type="entry name" value="CCP"/>
    <property type="match status" value="3"/>
</dbReference>
<comment type="caution">
    <text evidence="4">Lacks conserved residue(s) required for the propagation of feature annotation.</text>
</comment>
<feature type="chain" id="PRO_5007542221" evidence="6">
    <location>
        <begin position="20"/>
        <end position="844"/>
    </location>
</feature>
<evidence type="ECO:0000256" key="6">
    <source>
        <dbReference type="SAM" id="SignalP"/>
    </source>
</evidence>
<dbReference type="InterPro" id="IPR051277">
    <property type="entry name" value="SEZ6_CSMD_C4BPB_Regulators"/>
</dbReference>
<dbReference type="InterPro" id="IPR007110">
    <property type="entry name" value="Ig-like_dom"/>
</dbReference>
<evidence type="ECO:0000256" key="1">
    <source>
        <dbReference type="ARBA" id="ARBA00022729"/>
    </source>
</evidence>
<evidence type="ECO:0000313" key="9">
    <source>
        <dbReference type="EMBL" id="JAR89699.1"/>
    </source>
</evidence>
<dbReference type="InterPro" id="IPR036179">
    <property type="entry name" value="Ig-like_dom_sf"/>
</dbReference>
<keyword evidence="2" id="KW-0677">Repeat</keyword>
<keyword evidence="9" id="KW-0430">Lectin</keyword>
<feature type="coiled-coil region" evidence="5">
    <location>
        <begin position="24"/>
        <end position="51"/>
    </location>
</feature>